<dbReference type="InterPro" id="IPR011042">
    <property type="entry name" value="6-blade_b-propeller_TolB-like"/>
</dbReference>
<dbReference type="Proteomes" id="UP000012043">
    <property type="component" value="Unassembled WGS sequence"/>
</dbReference>
<dbReference type="Pfam" id="PF00326">
    <property type="entry name" value="Peptidase_S9"/>
    <property type="match status" value="1"/>
</dbReference>
<gene>
    <name evidence="3" type="ORF">AEST_00740</name>
</gene>
<evidence type="ECO:0000313" key="3">
    <source>
        <dbReference type="EMBL" id="EJI87033.1"/>
    </source>
</evidence>
<proteinExistence type="predicted"/>
<sequence>MCFACLQTFFAFSLARAEVASYQTDSLAQFDYHRLMTDVGPSWMRLSPDQQWVMMASGAAYPSIYSESNEGRIELLGREFYVDRPLESGSFVTDKVKLIHISTGQSKELRIPERNIRDARWSPDSKNVAFVGVAANALDIWHFQLSQQQPELWSDIAVSGQLEAPSIVWLPDSQNVILRHSRMQPVDTLTPAATLQIADTQSVQTRVYRNTLDTDFNRQKFSALLRQQAVLLSKNGEVRSLTAELLLESISISPDGRYLLVQHISDEVQPGIRFNRLAREYQVVDIATGNISAVLPKLQTDLVRAREPDAAAEGARLVQWRPDQPATLIWAEGIELRGHAVDASYRDAVFTLAAPFTASPEELFKTSWRLHQLHLTEGGRLLYSDFHSGLKQLRYWDLLLGAADKPQRLLLHYDYTNSAEFPGELVSQLLPDGRTQLVTNKAQAIYFQADGQNRWGDGAYLVRLDAESMEQQIVFASSDQQQRRAPLYLRMQDDKEWLLLTKESAQRAPSLWLSHGSAAEQLIYDWHSDALIATPEPLLLEFQRADGVQLYSQLFLPEKAVDQLLPAVIWLYPREYHTHQQQPKPSRQSLFQPVDPMGPLVALLDGYAVVDASQAPIIRQDGQEPNDTFRQQQQLNIDALIAALESTGRIDRNRLVLMGHSYGAFSAVSLLTERSDFRCAIARSGAYNRSLTPLGFQGEKRTLWQAPDLYQQLSPFFHADKVTTPVLLIHGSADENPGTAALQSEMMFQALQAQQVQAKLLLLNKERHAYRYRETIEQMLIAQSAWLRQCAQLD</sequence>
<dbReference type="InterPro" id="IPR029058">
    <property type="entry name" value="AB_hydrolase_fold"/>
</dbReference>
<reference evidence="3 4" key="1">
    <citation type="journal article" date="2012" name="J. Bacteriol.">
        <title>Genome Sequence of Pectin-Degrading Alishewanella aestuarii Strain B11T, Isolated from Tidal Flat Sediment.</title>
        <authorList>
            <person name="Jung J."/>
            <person name="Choi S."/>
            <person name="Chun J."/>
            <person name="Park W."/>
        </authorList>
    </citation>
    <scope>NUCLEOTIDE SEQUENCE [LARGE SCALE GENOMIC DNA]</scope>
    <source>
        <strain evidence="3 4">B11</strain>
    </source>
</reference>
<comment type="caution">
    <text evidence="3">The sequence shown here is derived from an EMBL/GenBank/DDBJ whole genome shotgun (WGS) entry which is preliminary data.</text>
</comment>
<evidence type="ECO:0000259" key="2">
    <source>
        <dbReference type="Pfam" id="PF00326"/>
    </source>
</evidence>
<dbReference type="PANTHER" id="PTHR42776:SF28">
    <property type="entry name" value="GLUTAMYL ENDOPEPTIDASE, CHLOROPLASTIC-RELATED"/>
    <property type="match status" value="1"/>
</dbReference>
<evidence type="ECO:0000256" key="1">
    <source>
        <dbReference type="ARBA" id="ARBA00022801"/>
    </source>
</evidence>
<dbReference type="AlphaFoldDB" id="J1Q756"/>
<dbReference type="GO" id="GO:0004252">
    <property type="term" value="F:serine-type endopeptidase activity"/>
    <property type="evidence" value="ECO:0007669"/>
    <property type="project" value="TreeGrafter"/>
</dbReference>
<dbReference type="EMBL" id="ALAB01000001">
    <property type="protein sequence ID" value="EJI87033.1"/>
    <property type="molecule type" value="Genomic_DNA"/>
</dbReference>
<keyword evidence="4" id="KW-1185">Reference proteome</keyword>
<dbReference type="PANTHER" id="PTHR42776">
    <property type="entry name" value="SERINE PEPTIDASE S9 FAMILY MEMBER"/>
    <property type="match status" value="1"/>
</dbReference>
<evidence type="ECO:0000313" key="4">
    <source>
        <dbReference type="Proteomes" id="UP000012043"/>
    </source>
</evidence>
<accession>J1Q756</accession>
<name>J1Q756_9ALTE</name>
<dbReference type="SUPFAM" id="SSF82171">
    <property type="entry name" value="DPP6 N-terminal domain-like"/>
    <property type="match status" value="1"/>
</dbReference>
<dbReference type="MEROPS" id="S09.021"/>
<dbReference type="SUPFAM" id="SSF53474">
    <property type="entry name" value="alpha/beta-Hydrolases"/>
    <property type="match status" value="1"/>
</dbReference>
<dbReference type="Gene3D" id="3.40.50.1820">
    <property type="entry name" value="alpha/beta hydrolase"/>
    <property type="match status" value="1"/>
</dbReference>
<keyword evidence="1" id="KW-0378">Hydrolase</keyword>
<dbReference type="Gene3D" id="2.120.10.30">
    <property type="entry name" value="TolB, C-terminal domain"/>
    <property type="match status" value="1"/>
</dbReference>
<feature type="domain" description="Peptidase S9 prolyl oligopeptidase catalytic" evidence="2">
    <location>
        <begin position="641"/>
        <end position="792"/>
    </location>
</feature>
<protein>
    <submittedName>
        <fullName evidence="3">Prolyl oligopeptidase family protein</fullName>
    </submittedName>
</protein>
<organism evidence="3 4">
    <name type="scientific">Alishewanella aestuarii B11</name>
    <dbReference type="NCBI Taxonomy" id="1197174"/>
    <lineage>
        <taxon>Bacteria</taxon>
        <taxon>Pseudomonadati</taxon>
        <taxon>Pseudomonadota</taxon>
        <taxon>Gammaproteobacteria</taxon>
        <taxon>Alteromonadales</taxon>
        <taxon>Alteromonadaceae</taxon>
        <taxon>Alishewanella</taxon>
    </lineage>
</organism>
<dbReference type="InterPro" id="IPR001375">
    <property type="entry name" value="Peptidase_S9_cat"/>
</dbReference>
<dbReference type="PATRIC" id="fig|1197174.4.peg.72"/>
<dbReference type="GO" id="GO:0006508">
    <property type="term" value="P:proteolysis"/>
    <property type="evidence" value="ECO:0007669"/>
    <property type="project" value="InterPro"/>
</dbReference>